<organism evidence="6 7">
    <name type="scientific">Candidatus Ornithospirochaeta stercoripullorum</name>
    <dbReference type="NCBI Taxonomy" id="2840899"/>
    <lineage>
        <taxon>Bacteria</taxon>
        <taxon>Pseudomonadati</taxon>
        <taxon>Spirochaetota</taxon>
        <taxon>Spirochaetia</taxon>
        <taxon>Spirochaetales</taxon>
        <taxon>Spirochaetaceae</taxon>
        <taxon>Spirochaetaceae incertae sedis</taxon>
        <taxon>Candidatus Ornithospirochaeta</taxon>
    </lineage>
</organism>
<dbReference type="InterPro" id="IPR051214">
    <property type="entry name" value="GH32_Enzymes"/>
</dbReference>
<reference evidence="6" key="2">
    <citation type="journal article" date="2021" name="PeerJ">
        <title>Extensive microbial diversity within the chicken gut microbiome revealed by metagenomics and culture.</title>
        <authorList>
            <person name="Gilroy R."/>
            <person name="Ravi A."/>
            <person name="Getino M."/>
            <person name="Pursley I."/>
            <person name="Horton D.L."/>
            <person name="Alikhan N.F."/>
            <person name="Baker D."/>
            <person name="Gharbi K."/>
            <person name="Hall N."/>
            <person name="Watson M."/>
            <person name="Adriaenssens E.M."/>
            <person name="Foster-Nyarko E."/>
            <person name="Jarju S."/>
            <person name="Secka A."/>
            <person name="Antonio M."/>
            <person name="Oren A."/>
            <person name="Chaudhuri R.R."/>
            <person name="La Ragione R."/>
            <person name="Hildebrand F."/>
            <person name="Pallen M.J."/>
        </authorList>
    </citation>
    <scope>NUCLEOTIDE SEQUENCE</scope>
    <source>
        <strain evidence="6">7293</strain>
    </source>
</reference>
<comment type="similarity">
    <text evidence="1">Belongs to the glycosyl hydrolase 32 family.</text>
</comment>
<dbReference type="SUPFAM" id="SSF75005">
    <property type="entry name" value="Arabinanase/levansucrase/invertase"/>
    <property type="match status" value="1"/>
</dbReference>
<gene>
    <name evidence="6" type="ORF">IAA97_00015</name>
</gene>
<feature type="domain" description="Glycosyl hydrolase family 32 N-terminal" evidence="5">
    <location>
        <begin position="8"/>
        <end position="298"/>
    </location>
</feature>
<name>A0A9D9DWS9_9SPIO</name>
<dbReference type="AlphaFoldDB" id="A0A9D9DWS9"/>
<keyword evidence="3" id="KW-0378">Hydrolase</keyword>
<dbReference type="InterPro" id="IPR001362">
    <property type="entry name" value="Glyco_hydro_32"/>
</dbReference>
<dbReference type="Pfam" id="PF00251">
    <property type="entry name" value="Glyco_hydro_32N"/>
    <property type="match status" value="1"/>
</dbReference>
<dbReference type="Proteomes" id="UP000823615">
    <property type="component" value="Unassembled WGS sequence"/>
</dbReference>
<dbReference type="EMBL" id="JADIMT010000001">
    <property type="protein sequence ID" value="MBO8435354.1"/>
    <property type="molecule type" value="Genomic_DNA"/>
</dbReference>
<dbReference type="SUPFAM" id="SSF49899">
    <property type="entry name" value="Concanavalin A-like lectins/glucanases"/>
    <property type="match status" value="1"/>
</dbReference>
<dbReference type="InterPro" id="IPR013320">
    <property type="entry name" value="ConA-like_dom_sf"/>
</dbReference>
<evidence type="ECO:0000256" key="3">
    <source>
        <dbReference type="ARBA" id="ARBA00022801"/>
    </source>
</evidence>
<dbReference type="Gene3D" id="2.115.10.20">
    <property type="entry name" value="Glycosyl hydrolase domain, family 43"/>
    <property type="match status" value="1"/>
</dbReference>
<dbReference type="CDD" id="cd08996">
    <property type="entry name" value="GH32_FFase"/>
    <property type="match status" value="1"/>
</dbReference>
<protein>
    <recommendedName>
        <fullName evidence="2">beta-fructofuranosidase</fullName>
        <ecNumber evidence="2">3.2.1.26</ecNumber>
    </recommendedName>
</protein>
<dbReference type="GO" id="GO:0004564">
    <property type="term" value="F:beta-fructofuranosidase activity"/>
    <property type="evidence" value="ECO:0007669"/>
    <property type="project" value="UniProtKB-EC"/>
</dbReference>
<dbReference type="EC" id="3.2.1.26" evidence="2"/>
<accession>A0A9D9DWS9</accession>
<dbReference type="GO" id="GO:0005975">
    <property type="term" value="P:carbohydrate metabolic process"/>
    <property type="evidence" value="ECO:0007669"/>
    <property type="project" value="InterPro"/>
</dbReference>
<comment type="caution">
    <text evidence="6">The sequence shown here is derived from an EMBL/GenBank/DDBJ whole genome shotgun (WGS) entry which is preliminary data.</text>
</comment>
<evidence type="ECO:0000259" key="5">
    <source>
        <dbReference type="Pfam" id="PF00251"/>
    </source>
</evidence>
<sequence length="445" mass="51028">MRYRPQYHFTASHGWINDPNGLVYYKGHYHLFFQHNPDSLVWDKMHWGHAISEDLVHWTELPIALYPDECYENDDRGGCFSGSAVIVGDRLFLFYTASSGGYQSQCIAYTDDGFNFHKYDNNPVIMPHSGIHDSRDPFIFKRGNKYDILLGFDGHIELYEADDLRYWSDKGTFFSFDKSTGTIAECPSIFEEDGKSYLSFSPISYGTEGHNVLFVEGNIENSIFCEQRRFAADYGPDYYALQTFADKRGKRVGIAWANGWQWMRDFKGFGPTEEEGWRGFLTFPRIFYVKDGHLCSYPVPEAEACYKELVIDEEITAGKMAVSLSDTDSFHLSLLLDPFSGDIPPMEIGIYKDKIRSLCMVVDYRSLRVFLYENSAKGEIERIFSAPILQGPLSIDIFADRASTEIYFNKGFSSFSINAYRQDGFSGPWLRALSGEVRVKTKLFC</sequence>
<evidence type="ECO:0000256" key="1">
    <source>
        <dbReference type="ARBA" id="ARBA00009902"/>
    </source>
</evidence>
<dbReference type="InterPro" id="IPR023296">
    <property type="entry name" value="Glyco_hydro_beta-prop_sf"/>
</dbReference>
<evidence type="ECO:0000256" key="4">
    <source>
        <dbReference type="ARBA" id="ARBA00023295"/>
    </source>
</evidence>
<evidence type="ECO:0000313" key="6">
    <source>
        <dbReference type="EMBL" id="MBO8435354.1"/>
    </source>
</evidence>
<proteinExistence type="inferred from homology"/>
<keyword evidence="4" id="KW-0326">Glycosidase</keyword>
<dbReference type="InterPro" id="IPR013148">
    <property type="entry name" value="Glyco_hydro_32_N"/>
</dbReference>
<dbReference type="PANTHER" id="PTHR43101:SF1">
    <property type="entry name" value="BETA-FRUCTOSIDASE"/>
    <property type="match status" value="1"/>
</dbReference>
<reference evidence="6" key="1">
    <citation type="submission" date="2020-10" db="EMBL/GenBank/DDBJ databases">
        <authorList>
            <person name="Gilroy R."/>
        </authorList>
    </citation>
    <scope>NUCLEOTIDE SEQUENCE</scope>
    <source>
        <strain evidence="6">7293</strain>
    </source>
</reference>
<evidence type="ECO:0000313" key="7">
    <source>
        <dbReference type="Proteomes" id="UP000823615"/>
    </source>
</evidence>
<evidence type="ECO:0000256" key="2">
    <source>
        <dbReference type="ARBA" id="ARBA00012758"/>
    </source>
</evidence>
<dbReference type="SMART" id="SM00640">
    <property type="entry name" value="Glyco_32"/>
    <property type="match status" value="1"/>
</dbReference>
<dbReference type="PANTHER" id="PTHR43101">
    <property type="entry name" value="BETA-FRUCTOSIDASE"/>
    <property type="match status" value="1"/>
</dbReference>